<keyword evidence="4" id="KW-1015">Disulfide bond</keyword>
<keyword evidence="5" id="KW-0676">Redox-active center</keyword>
<evidence type="ECO:0000256" key="5">
    <source>
        <dbReference type="ARBA" id="ARBA00023284"/>
    </source>
</evidence>
<dbReference type="Pfam" id="PF08534">
    <property type="entry name" value="Redoxin"/>
    <property type="match status" value="1"/>
</dbReference>
<dbReference type="PROSITE" id="PS51352">
    <property type="entry name" value="THIOREDOXIN_2"/>
    <property type="match status" value="1"/>
</dbReference>
<evidence type="ECO:0000256" key="2">
    <source>
        <dbReference type="ARBA" id="ARBA00022862"/>
    </source>
</evidence>
<accession>A0ABV6BHP1</accession>
<evidence type="ECO:0000256" key="1">
    <source>
        <dbReference type="ARBA" id="ARBA00022559"/>
    </source>
</evidence>
<dbReference type="EMBL" id="JBHLXP010000005">
    <property type="protein sequence ID" value="MFC0050390.1"/>
    <property type="molecule type" value="Genomic_DNA"/>
</dbReference>
<proteinExistence type="predicted"/>
<evidence type="ECO:0000256" key="4">
    <source>
        <dbReference type="ARBA" id="ARBA00023157"/>
    </source>
</evidence>
<dbReference type="PROSITE" id="PS01265">
    <property type="entry name" value="TPX"/>
    <property type="match status" value="1"/>
</dbReference>
<keyword evidence="6" id="KW-0732">Signal</keyword>
<evidence type="ECO:0000256" key="6">
    <source>
        <dbReference type="SAM" id="SignalP"/>
    </source>
</evidence>
<dbReference type="GO" id="GO:0004601">
    <property type="term" value="F:peroxidase activity"/>
    <property type="evidence" value="ECO:0007669"/>
    <property type="project" value="UniProtKB-KW"/>
</dbReference>
<keyword evidence="2" id="KW-0049">Antioxidant</keyword>
<keyword evidence="1 8" id="KW-0575">Peroxidase</keyword>
<dbReference type="PANTHER" id="PTHR43110:SF1">
    <property type="entry name" value="THIOL PEROXIDASE"/>
    <property type="match status" value="1"/>
</dbReference>
<reference evidence="8 9" key="1">
    <citation type="submission" date="2024-09" db="EMBL/GenBank/DDBJ databases">
        <authorList>
            <person name="Sun Q."/>
            <person name="Mori K."/>
        </authorList>
    </citation>
    <scope>NUCLEOTIDE SEQUENCE [LARGE SCALE GENOMIC DNA]</scope>
    <source>
        <strain evidence="8 9">KCTC 23315</strain>
    </source>
</reference>
<dbReference type="EC" id="1.11.1.-" evidence="8"/>
<sequence length="200" mass="21812">MFKPLIATMFVLATPWLQAADLTASLPVRLSEVKAGERPLELQGTPVSLQTLAPDFKVADAGFKPVKLSDFAGKTVLISTVPSLDTGVCSIQTKKFNEEVSSLPADVVILTISNDLPFAQKRFCQKEQVDKLLVLSDAVWGDFGSSYGLRIKDMGLLTRAVLIVDRNGKLVYQQLVPLLSQEPDYTAALATLKQFAQKKS</sequence>
<feature type="domain" description="Thioredoxin" evidence="7">
    <location>
        <begin position="47"/>
        <end position="197"/>
    </location>
</feature>
<dbReference type="InterPro" id="IPR018219">
    <property type="entry name" value="Tpx_CS"/>
</dbReference>
<dbReference type="InterPro" id="IPR050455">
    <property type="entry name" value="Tpx_Peroxidase_subfamily"/>
</dbReference>
<dbReference type="InterPro" id="IPR036249">
    <property type="entry name" value="Thioredoxin-like_sf"/>
</dbReference>
<dbReference type="InterPro" id="IPR013766">
    <property type="entry name" value="Thioredoxin_domain"/>
</dbReference>
<comment type="caution">
    <text evidence="8">The sequence shown here is derived from an EMBL/GenBank/DDBJ whole genome shotgun (WGS) entry which is preliminary data.</text>
</comment>
<dbReference type="InterPro" id="IPR013740">
    <property type="entry name" value="Redoxin"/>
</dbReference>
<dbReference type="RefSeq" id="WP_377248073.1">
    <property type="nucleotide sequence ID" value="NZ_JBHLXP010000005.1"/>
</dbReference>
<evidence type="ECO:0000256" key="3">
    <source>
        <dbReference type="ARBA" id="ARBA00023002"/>
    </source>
</evidence>
<keyword evidence="3 8" id="KW-0560">Oxidoreductase</keyword>
<dbReference type="NCBIfam" id="NF001808">
    <property type="entry name" value="PRK00522.1"/>
    <property type="match status" value="1"/>
</dbReference>
<keyword evidence="9" id="KW-1185">Reference proteome</keyword>
<feature type="signal peptide" evidence="6">
    <location>
        <begin position="1"/>
        <end position="19"/>
    </location>
</feature>
<dbReference type="SUPFAM" id="SSF52833">
    <property type="entry name" value="Thioredoxin-like"/>
    <property type="match status" value="1"/>
</dbReference>
<dbReference type="InterPro" id="IPR002065">
    <property type="entry name" value="TPX"/>
</dbReference>
<dbReference type="Proteomes" id="UP001589813">
    <property type="component" value="Unassembled WGS sequence"/>
</dbReference>
<organism evidence="8 9">
    <name type="scientific">Rheinheimera tilapiae</name>
    <dbReference type="NCBI Taxonomy" id="875043"/>
    <lineage>
        <taxon>Bacteria</taxon>
        <taxon>Pseudomonadati</taxon>
        <taxon>Pseudomonadota</taxon>
        <taxon>Gammaproteobacteria</taxon>
        <taxon>Chromatiales</taxon>
        <taxon>Chromatiaceae</taxon>
        <taxon>Rheinheimera</taxon>
    </lineage>
</organism>
<feature type="chain" id="PRO_5045101078" evidence="6">
    <location>
        <begin position="20"/>
        <end position="200"/>
    </location>
</feature>
<dbReference type="Gene3D" id="3.40.30.10">
    <property type="entry name" value="Glutaredoxin"/>
    <property type="match status" value="1"/>
</dbReference>
<evidence type="ECO:0000313" key="9">
    <source>
        <dbReference type="Proteomes" id="UP001589813"/>
    </source>
</evidence>
<dbReference type="PANTHER" id="PTHR43110">
    <property type="entry name" value="THIOL PEROXIDASE"/>
    <property type="match status" value="1"/>
</dbReference>
<name>A0ABV6BHP1_9GAMM</name>
<dbReference type="CDD" id="cd03014">
    <property type="entry name" value="PRX_Atyp2cys"/>
    <property type="match status" value="1"/>
</dbReference>
<gene>
    <name evidence="8" type="primary">tpx</name>
    <name evidence="8" type="ORF">ACFFJP_19030</name>
</gene>
<evidence type="ECO:0000313" key="8">
    <source>
        <dbReference type="EMBL" id="MFC0050390.1"/>
    </source>
</evidence>
<evidence type="ECO:0000259" key="7">
    <source>
        <dbReference type="PROSITE" id="PS51352"/>
    </source>
</evidence>
<protein>
    <submittedName>
        <fullName evidence="8">Thiol peroxidase</fullName>
        <ecNumber evidence="8">1.11.1.-</ecNumber>
    </submittedName>
</protein>